<evidence type="ECO:0000313" key="1">
    <source>
        <dbReference type="EMBL" id="MED6261656.1"/>
    </source>
</evidence>
<accession>A0ABU7CFU1</accession>
<reference evidence="1 2" key="1">
    <citation type="submission" date="2021-07" db="EMBL/GenBank/DDBJ databases">
        <authorList>
            <person name="Palmer J.M."/>
        </authorList>
    </citation>
    <scope>NUCLEOTIDE SEQUENCE [LARGE SCALE GENOMIC DNA]</scope>
    <source>
        <strain evidence="1 2">AT_MEX2019</strain>
        <tissue evidence="1">Muscle</tissue>
    </source>
</reference>
<name>A0ABU7CFU1_9TELE</name>
<keyword evidence="2" id="KW-1185">Reference proteome</keyword>
<dbReference type="Proteomes" id="UP001345963">
    <property type="component" value="Unassembled WGS sequence"/>
</dbReference>
<sequence>MHITTSCFTLCQIRVSGVQANTASRSDNFPPQNYAFEPTYLQMYTCEADWRTSRVLPNFVVGPVISQENVTPRNSPRISSLCRRKPRPCVRKQQREGEI</sequence>
<organism evidence="1 2">
    <name type="scientific">Ataeniobius toweri</name>
    <dbReference type="NCBI Taxonomy" id="208326"/>
    <lineage>
        <taxon>Eukaryota</taxon>
        <taxon>Metazoa</taxon>
        <taxon>Chordata</taxon>
        <taxon>Craniata</taxon>
        <taxon>Vertebrata</taxon>
        <taxon>Euteleostomi</taxon>
        <taxon>Actinopterygii</taxon>
        <taxon>Neopterygii</taxon>
        <taxon>Teleostei</taxon>
        <taxon>Neoteleostei</taxon>
        <taxon>Acanthomorphata</taxon>
        <taxon>Ovalentaria</taxon>
        <taxon>Atherinomorphae</taxon>
        <taxon>Cyprinodontiformes</taxon>
        <taxon>Goodeidae</taxon>
        <taxon>Ataeniobius</taxon>
    </lineage>
</organism>
<gene>
    <name evidence="1" type="ORF">ATANTOWER_008122</name>
</gene>
<protein>
    <submittedName>
        <fullName evidence="1">Uncharacterized protein</fullName>
    </submittedName>
</protein>
<proteinExistence type="predicted"/>
<comment type="caution">
    <text evidence="1">The sequence shown here is derived from an EMBL/GenBank/DDBJ whole genome shotgun (WGS) entry which is preliminary data.</text>
</comment>
<evidence type="ECO:0000313" key="2">
    <source>
        <dbReference type="Proteomes" id="UP001345963"/>
    </source>
</evidence>
<dbReference type="EMBL" id="JAHUTI010090473">
    <property type="protein sequence ID" value="MED6261656.1"/>
    <property type="molecule type" value="Genomic_DNA"/>
</dbReference>